<evidence type="ECO:0000256" key="1">
    <source>
        <dbReference type="ARBA" id="ARBA00022723"/>
    </source>
</evidence>
<dbReference type="GO" id="GO:0046872">
    <property type="term" value="F:metal ion binding"/>
    <property type="evidence" value="ECO:0007669"/>
    <property type="project" value="UniProtKB-KW"/>
</dbReference>
<evidence type="ECO:0000313" key="8">
    <source>
        <dbReference type="Proteomes" id="UP000597762"/>
    </source>
</evidence>
<dbReference type="InterPro" id="IPR006585">
    <property type="entry name" value="FTP1"/>
</dbReference>
<accession>A0A812AJP0</accession>
<gene>
    <name evidence="7" type="ORF">SPHA_256</name>
</gene>
<keyword evidence="8" id="KW-1185">Reference proteome</keyword>
<keyword evidence="4" id="KW-0472">Membrane</keyword>
<dbReference type="AlphaFoldDB" id="A0A812AJP0"/>
<feature type="signal peptide" evidence="5">
    <location>
        <begin position="1"/>
        <end position="20"/>
    </location>
</feature>
<keyword evidence="4" id="KW-0812">Transmembrane</keyword>
<keyword evidence="3" id="KW-1015">Disulfide bond</keyword>
<protein>
    <recommendedName>
        <fullName evidence="6">Fucolectin tachylectin-4 pentraxin-1 domain-containing protein</fullName>
    </recommendedName>
</protein>
<comment type="caution">
    <text evidence="7">The sequence shown here is derived from an EMBL/GenBank/DDBJ whole genome shotgun (WGS) entry which is preliminary data.</text>
</comment>
<sequence>MKCFVCLLLIIYLLIGKKAAKADCRKSMKLLGSNDQYQCNCKDRTFCDFRNNGKCTNSICRSGYGGLFCQKIHYHKYLRRNKFQSQNIFTSNTKEIINSLNITFIYKYRIHLIKINCQSLVSAATITLSIGLTKFCEKKCQQITECQGDANGEYLLIQTTDKISLSNLKVLGCSSFWFGENCDKKCRCANNSECHMMTGNCPMGCESGRSGSDCQKLNYENVALKKTALQSSTYFPHIPINNTCKFNFTASLAVDGNNNQQYERILCAQTQIENNPKWKVDLGKKYNISQMRIYNNKNYWYLSEAEIKVDNQFCNYVEVARKIIDIKCSKILFGRTIEITKKKGRLNICEVEVLQCLHGFYGKRCNNSCPECKNSSCDQWTGQCLLGCALGYQQHFNKTCTVCPVGTFGERCSQICHCRNKKNCNKENRTCITEEFERGYKDQKCQQFTFFIIISTAVGVVIICVGCFIYFK</sequence>
<dbReference type="InterPro" id="IPR052108">
    <property type="entry name" value="MEGF/SIB"/>
</dbReference>
<dbReference type="SUPFAM" id="SSF49785">
    <property type="entry name" value="Galactose-binding domain-like"/>
    <property type="match status" value="1"/>
</dbReference>
<dbReference type="Gene3D" id="2.170.300.10">
    <property type="entry name" value="Tie2 ligand-binding domain superfamily"/>
    <property type="match status" value="2"/>
</dbReference>
<evidence type="ECO:0000256" key="2">
    <source>
        <dbReference type="ARBA" id="ARBA00022837"/>
    </source>
</evidence>
<keyword evidence="5" id="KW-0732">Signal</keyword>
<dbReference type="Pfam" id="PF22633">
    <property type="entry name" value="F5_F8_type_C_2"/>
    <property type="match status" value="1"/>
</dbReference>
<reference evidence="7" key="1">
    <citation type="submission" date="2021-01" db="EMBL/GenBank/DDBJ databases">
        <authorList>
            <person name="Li R."/>
            <person name="Bekaert M."/>
        </authorList>
    </citation>
    <scope>NUCLEOTIDE SEQUENCE</scope>
    <source>
        <strain evidence="7">Farmed</strain>
    </source>
</reference>
<evidence type="ECO:0000259" key="6">
    <source>
        <dbReference type="SMART" id="SM00607"/>
    </source>
</evidence>
<evidence type="ECO:0000256" key="4">
    <source>
        <dbReference type="SAM" id="Phobius"/>
    </source>
</evidence>
<keyword evidence="4" id="KW-1133">Transmembrane helix</keyword>
<dbReference type="PANTHER" id="PTHR24035">
    <property type="entry name" value="MULTIPLE EPIDERMAL GROWTH FACTOR-LIKE DOMAINS PROTEIN"/>
    <property type="match status" value="1"/>
</dbReference>
<dbReference type="EMBL" id="CAHIKZ030000003">
    <property type="protein sequence ID" value="CAE1138784.1"/>
    <property type="molecule type" value="Genomic_DNA"/>
</dbReference>
<organism evidence="7 8">
    <name type="scientific">Acanthosepion pharaonis</name>
    <name type="common">Pharaoh cuttlefish</name>
    <name type="synonym">Sepia pharaonis</name>
    <dbReference type="NCBI Taxonomy" id="158019"/>
    <lineage>
        <taxon>Eukaryota</taxon>
        <taxon>Metazoa</taxon>
        <taxon>Spiralia</taxon>
        <taxon>Lophotrochozoa</taxon>
        <taxon>Mollusca</taxon>
        <taxon>Cephalopoda</taxon>
        <taxon>Coleoidea</taxon>
        <taxon>Decapodiformes</taxon>
        <taxon>Sepiida</taxon>
        <taxon>Sepiina</taxon>
        <taxon>Sepiidae</taxon>
        <taxon>Acanthosepion</taxon>
    </lineage>
</organism>
<name>A0A812AJP0_ACAPH</name>
<dbReference type="InterPro" id="IPR008979">
    <property type="entry name" value="Galactose-bd-like_sf"/>
</dbReference>
<proteinExistence type="predicted"/>
<keyword evidence="1" id="KW-0479">Metal-binding</keyword>
<evidence type="ECO:0000256" key="5">
    <source>
        <dbReference type="SAM" id="SignalP"/>
    </source>
</evidence>
<dbReference type="OrthoDB" id="10252017at2759"/>
<keyword evidence="2" id="KW-0106">Calcium</keyword>
<evidence type="ECO:0000313" key="7">
    <source>
        <dbReference type="EMBL" id="CAE1138784.1"/>
    </source>
</evidence>
<feature type="transmembrane region" description="Helical" evidence="4">
    <location>
        <begin position="448"/>
        <end position="471"/>
    </location>
</feature>
<evidence type="ECO:0000256" key="3">
    <source>
        <dbReference type="ARBA" id="ARBA00023157"/>
    </source>
</evidence>
<dbReference type="Proteomes" id="UP000597762">
    <property type="component" value="Unassembled WGS sequence"/>
</dbReference>
<feature type="domain" description="Fucolectin tachylectin-4 pentraxin-1" evidence="6">
    <location>
        <begin position="219"/>
        <end position="358"/>
    </location>
</feature>
<dbReference type="Gene3D" id="2.60.120.260">
    <property type="entry name" value="Galactose-binding domain-like"/>
    <property type="match status" value="1"/>
</dbReference>
<dbReference type="PANTHER" id="PTHR24035:SF109">
    <property type="entry name" value="PROTEIN DRAPER"/>
    <property type="match status" value="1"/>
</dbReference>
<feature type="chain" id="PRO_5032919599" description="Fucolectin tachylectin-4 pentraxin-1 domain-containing protein" evidence="5">
    <location>
        <begin position="21"/>
        <end position="472"/>
    </location>
</feature>
<dbReference type="SMART" id="SM00607">
    <property type="entry name" value="FTP"/>
    <property type="match status" value="1"/>
</dbReference>